<dbReference type="AlphaFoldDB" id="A0A9X2Y1G3"/>
<sequence>MTKRLRGFLSALFLGGICLIGGIKTIISDTDLDLKKVDNITGPVEVAEIRSRFVKGAKISQTQTVFFFRLYNSDQNFTIYRSNNAYGQLQDNVNIGDTIKVYYEPSSEDFNLDVYQVEKGNNIIHNYSTYNKQVSSAAGIMLLAGTVIVAVAIISYTNFNIWKFLMRLPGSS</sequence>
<keyword evidence="1" id="KW-0472">Membrane</keyword>
<accession>A0A9X2Y1G3</accession>
<keyword evidence="1" id="KW-1133">Transmembrane helix</keyword>
<organism evidence="2 3">
    <name type="scientific">Paraflavisolibacter caeni</name>
    <dbReference type="NCBI Taxonomy" id="2982496"/>
    <lineage>
        <taxon>Bacteria</taxon>
        <taxon>Pseudomonadati</taxon>
        <taxon>Bacteroidota</taxon>
        <taxon>Chitinophagia</taxon>
        <taxon>Chitinophagales</taxon>
        <taxon>Chitinophagaceae</taxon>
        <taxon>Paraflavisolibacter</taxon>
    </lineage>
</organism>
<feature type="transmembrane region" description="Helical" evidence="1">
    <location>
        <begin position="137"/>
        <end position="159"/>
    </location>
</feature>
<evidence type="ECO:0008006" key="4">
    <source>
        <dbReference type="Google" id="ProtNLM"/>
    </source>
</evidence>
<reference evidence="2" key="1">
    <citation type="submission" date="2022-09" db="EMBL/GenBank/DDBJ databases">
        <authorList>
            <person name="Yuan C."/>
            <person name="Ke Z."/>
        </authorList>
    </citation>
    <scope>NUCLEOTIDE SEQUENCE</scope>
    <source>
        <strain evidence="2">LB-8</strain>
    </source>
</reference>
<keyword evidence="1" id="KW-0812">Transmembrane</keyword>
<evidence type="ECO:0000313" key="2">
    <source>
        <dbReference type="EMBL" id="MCU7552852.1"/>
    </source>
</evidence>
<protein>
    <recommendedName>
        <fullName evidence="4">DUF3592 domain-containing protein</fullName>
    </recommendedName>
</protein>
<gene>
    <name evidence="2" type="ORF">OCK74_27280</name>
</gene>
<reference evidence="2" key="2">
    <citation type="submission" date="2023-04" db="EMBL/GenBank/DDBJ databases">
        <title>Paracnuella aquatica gen. nov., sp. nov., a member of the family Chitinophagaceae isolated from a hot spring.</title>
        <authorList>
            <person name="Wang C."/>
        </authorList>
    </citation>
    <scope>NUCLEOTIDE SEQUENCE</scope>
    <source>
        <strain evidence="2">LB-8</strain>
    </source>
</reference>
<dbReference type="RefSeq" id="WP_279300287.1">
    <property type="nucleotide sequence ID" value="NZ_JAOTIF010000051.1"/>
</dbReference>
<dbReference type="Proteomes" id="UP001155483">
    <property type="component" value="Unassembled WGS sequence"/>
</dbReference>
<proteinExistence type="predicted"/>
<evidence type="ECO:0000313" key="3">
    <source>
        <dbReference type="Proteomes" id="UP001155483"/>
    </source>
</evidence>
<comment type="caution">
    <text evidence="2">The sequence shown here is derived from an EMBL/GenBank/DDBJ whole genome shotgun (WGS) entry which is preliminary data.</text>
</comment>
<keyword evidence="3" id="KW-1185">Reference proteome</keyword>
<name>A0A9X2Y1G3_9BACT</name>
<feature type="transmembrane region" description="Helical" evidence="1">
    <location>
        <begin position="7"/>
        <end position="27"/>
    </location>
</feature>
<dbReference type="EMBL" id="JAOTIF010000051">
    <property type="protein sequence ID" value="MCU7552852.1"/>
    <property type="molecule type" value="Genomic_DNA"/>
</dbReference>
<evidence type="ECO:0000256" key="1">
    <source>
        <dbReference type="SAM" id="Phobius"/>
    </source>
</evidence>